<accession>A0A3P7JA40</accession>
<name>A0A3P7JA40_STRVU</name>
<feature type="compositionally biased region" description="Polar residues" evidence="1">
    <location>
        <begin position="160"/>
        <end position="171"/>
    </location>
</feature>
<organism evidence="2 3">
    <name type="scientific">Strongylus vulgaris</name>
    <name type="common">Blood worm</name>
    <dbReference type="NCBI Taxonomy" id="40348"/>
    <lineage>
        <taxon>Eukaryota</taxon>
        <taxon>Metazoa</taxon>
        <taxon>Ecdysozoa</taxon>
        <taxon>Nematoda</taxon>
        <taxon>Chromadorea</taxon>
        <taxon>Rhabditida</taxon>
        <taxon>Rhabditina</taxon>
        <taxon>Rhabditomorpha</taxon>
        <taxon>Strongyloidea</taxon>
        <taxon>Strongylidae</taxon>
        <taxon>Strongylus</taxon>
    </lineage>
</organism>
<dbReference type="OrthoDB" id="5875559at2759"/>
<protein>
    <submittedName>
        <fullName evidence="2">Uncharacterized protein</fullName>
    </submittedName>
</protein>
<evidence type="ECO:0000256" key="1">
    <source>
        <dbReference type="SAM" id="MobiDB-lite"/>
    </source>
</evidence>
<gene>
    <name evidence="2" type="ORF">SVUK_LOCUS12531</name>
</gene>
<evidence type="ECO:0000313" key="2">
    <source>
        <dbReference type="EMBL" id="VDM77533.1"/>
    </source>
</evidence>
<proteinExistence type="predicted"/>
<dbReference type="Proteomes" id="UP000270094">
    <property type="component" value="Unassembled WGS sequence"/>
</dbReference>
<reference evidence="2 3" key="1">
    <citation type="submission" date="2018-11" db="EMBL/GenBank/DDBJ databases">
        <authorList>
            <consortium name="Pathogen Informatics"/>
        </authorList>
    </citation>
    <scope>NUCLEOTIDE SEQUENCE [LARGE SCALE GENOMIC DNA]</scope>
</reference>
<feature type="region of interest" description="Disordered" evidence="1">
    <location>
        <begin position="100"/>
        <end position="121"/>
    </location>
</feature>
<dbReference type="EMBL" id="UYYB01099470">
    <property type="protein sequence ID" value="VDM77533.1"/>
    <property type="molecule type" value="Genomic_DNA"/>
</dbReference>
<evidence type="ECO:0000313" key="3">
    <source>
        <dbReference type="Proteomes" id="UP000270094"/>
    </source>
</evidence>
<sequence length="493" mass="54980">MHFPTGTPLSLLLTGFRSYIREIFHFSAATYSIAVVQRRSIAAARLEHTELGLSPTTHSFAKEFTEAQHCVYCNTPTTRSPKSQKSNYFLINSLLLPAHSSETSPEPKYKEDKRTPVLSGCSTVESHQKTPIFDITKRSEVVTESDVARAPAQASVLSPHHTNGQESNSSKQMRKLKRNGYENRRRLTPHYRRSRLSFTSYVSIMQIEIKANRLFRCCSIASRLSVDTHNGVVVFVVDDGAGRCTLWERERAAITDVGVAVGRRPCNGASLRSLALCLSSKTPQNRFGRTLCSALFTHEMRKERKRLRSLHMPCLALPAGQKRSAEHLREQHRKVVPCERQRALGSKLCATLVTRVDSSAAAVCPARTLFVITFLHPLRPGPFALAMPAVSAFISLSRYPLLLTGFLCVLMVSGTRLAPWTCQNALPGCHCFEKIELRCCTADGYRHYRHLATVAAAADIGEVTHKRARKSATSFNVPFGSCSRKYFLISMHS</sequence>
<feature type="region of interest" description="Disordered" evidence="1">
    <location>
        <begin position="150"/>
        <end position="183"/>
    </location>
</feature>
<feature type="compositionally biased region" description="Basic and acidic residues" evidence="1">
    <location>
        <begin position="105"/>
        <end position="115"/>
    </location>
</feature>
<dbReference type="AlphaFoldDB" id="A0A3P7JA40"/>
<keyword evidence="3" id="KW-1185">Reference proteome</keyword>